<gene>
    <name evidence="9" type="ORF">BU24DRAFT_414194</name>
</gene>
<dbReference type="SUPFAM" id="SSF52799">
    <property type="entry name" value="(Phosphotyrosine protein) phosphatases II"/>
    <property type="match status" value="1"/>
</dbReference>
<dbReference type="InterPro" id="IPR000387">
    <property type="entry name" value="Tyr_Pase_dom"/>
</dbReference>
<feature type="domain" description="Tyrosine-protein phosphatase" evidence="7">
    <location>
        <begin position="18"/>
        <end position="203"/>
    </location>
</feature>
<dbReference type="GO" id="GO:0004722">
    <property type="term" value="F:protein serine/threonine phosphatase activity"/>
    <property type="evidence" value="ECO:0007669"/>
    <property type="project" value="UniProtKB-EC"/>
</dbReference>
<dbReference type="RefSeq" id="XP_033378968.1">
    <property type="nucleotide sequence ID" value="XM_033526202.1"/>
</dbReference>
<feature type="region of interest" description="Disordered" evidence="6">
    <location>
        <begin position="64"/>
        <end position="105"/>
    </location>
</feature>
<sequence length="324" mass="35275">MNYLLHGSTSHTGMGWVDLVPRAGGNLYIGGLYALYQTDLMSRAGITHVLSVIDYAAVLPSRTVSSGGEEEAPKNPFPASMLAGRGEEDKDGRDGSGKREGGEGKVNHLHIDVEDHPNVDMLQHFPTTCAFIEEGLRSPSGGVFVHCAMGKSRSAAVVVAYLMRRFGVGVQEGLDWLCEGRPVCEPNLGFREQLGVWGEMCRVGGGTDGTDGGEGEGERRRIYERWKGSRFVGEVWEWEGREERKKIKASLCVSVFDTVVFELSGSKPYGGAGVDRPGIHLRTDGADTAKGSMSLIEVLAITTENLRRTKTAYIQSSNWHLALR</sequence>
<dbReference type="InterPro" id="IPR016130">
    <property type="entry name" value="Tyr_Pase_AS"/>
</dbReference>
<evidence type="ECO:0000256" key="5">
    <source>
        <dbReference type="ARBA" id="ARBA00048336"/>
    </source>
</evidence>
<evidence type="ECO:0000259" key="8">
    <source>
        <dbReference type="PROSITE" id="PS50056"/>
    </source>
</evidence>
<dbReference type="PROSITE" id="PS50054">
    <property type="entry name" value="TYR_PHOSPHATASE_DUAL"/>
    <property type="match status" value="1"/>
</dbReference>
<dbReference type="PANTHER" id="PTHR45948">
    <property type="entry name" value="DUAL SPECIFICITY PROTEIN PHOSPHATASE DDB_G0269404-RELATED"/>
    <property type="match status" value="1"/>
</dbReference>
<dbReference type="InterPro" id="IPR000340">
    <property type="entry name" value="Dual-sp_phosphatase_cat-dom"/>
</dbReference>
<evidence type="ECO:0000256" key="3">
    <source>
        <dbReference type="ARBA" id="ARBA00022912"/>
    </source>
</evidence>
<evidence type="ECO:0000313" key="9">
    <source>
        <dbReference type="EMBL" id="KAF2010629.1"/>
    </source>
</evidence>
<dbReference type="GO" id="GO:0004725">
    <property type="term" value="F:protein tyrosine phosphatase activity"/>
    <property type="evidence" value="ECO:0007669"/>
    <property type="project" value="TreeGrafter"/>
</dbReference>
<name>A0A6A5XCI9_9PLEO</name>
<organism evidence="9 10">
    <name type="scientific">Aaosphaeria arxii CBS 175.79</name>
    <dbReference type="NCBI Taxonomy" id="1450172"/>
    <lineage>
        <taxon>Eukaryota</taxon>
        <taxon>Fungi</taxon>
        <taxon>Dikarya</taxon>
        <taxon>Ascomycota</taxon>
        <taxon>Pezizomycotina</taxon>
        <taxon>Dothideomycetes</taxon>
        <taxon>Pleosporomycetidae</taxon>
        <taxon>Pleosporales</taxon>
        <taxon>Pleosporales incertae sedis</taxon>
        <taxon>Aaosphaeria</taxon>
    </lineage>
</organism>
<dbReference type="InterPro" id="IPR029021">
    <property type="entry name" value="Prot-tyrosine_phosphatase-like"/>
</dbReference>
<evidence type="ECO:0000256" key="2">
    <source>
        <dbReference type="ARBA" id="ARBA00022801"/>
    </source>
</evidence>
<dbReference type="OrthoDB" id="10252009at2759"/>
<dbReference type="EMBL" id="ML978076">
    <property type="protein sequence ID" value="KAF2010629.1"/>
    <property type="molecule type" value="Genomic_DNA"/>
</dbReference>
<dbReference type="SMART" id="SM00195">
    <property type="entry name" value="DSPc"/>
    <property type="match status" value="1"/>
</dbReference>
<evidence type="ECO:0000313" key="10">
    <source>
        <dbReference type="Proteomes" id="UP000799778"/>
    </source>
</evidence>
<evidence type="ECO:0000256" key="6">
    <source>
        <dbReference type="SAM" id="MobiDB-lite"/>
    </source>
</evidence>
<proteinExistence type="inferred from homology"/>
<dbReference type="GO" id="GO:0007165">
    <property type="term" value="P:signal transduction"/>
    <property type="evidence" value="ECO:0007669"/>
    <property type="project" value="TreeGrafter"/>
</dbReference>
<dbReference type="Proteomes" id="UP000799778">
    <property type="component" value="Unassembled WGS sequence"/>
</dbReference>
<comment type="catalytic activity">
    <reaction evidence="4">
        <text>O-phospho-L-seryl-[protein] + H2O = L-seryl-[protein] + phosphate</text>
        <dbReference type="Rhea" id="RHEA:20629"/>
        <dbReference type="Rhea" id="RHEA-COMP:9863"/>
        <dbReference type="Rhea" id="RHEA-COMP:11604"/>
        <dbReference type="ChEBI" id="CHEBI:15377"/>
        <dbReference type="ChEBI" id="CHEBI:29999"/>
        <dbReference type="ChEBI" id="CHEBI:43474"/>
        <dbReference type="ChEBI" id="CHEBI:83421"/>
        <dbReference type="EC" id="3.1.3.16"/>
    </reaction>
</comment>
<dbReference type="Pfam" id="PF00782">
    <property type="entry name" value="DSPc"/>
    <property type="match status" value="1"/>
</dbReference>
<keyword evidence="2" id="KW-0378">Hydrolase</keyword>
<dbReference type="PROSITE" id="PS50056">
    <property type="entry name" value="TYR_PHOSPHATASE_2"/>
    <property type="match status" value="1"/>
</dbReference>
<dbReference type="PANTHER" id="PTHR45948:SF2">
    <property type="entry name" value="DUAL SPECIFICITY PROTEIN PHOSPHATASE"/>
    <property type="match status" value="1"/>
</dbReference>
<evidence type="ECO:0000256" key="1">
    <source>
        <dbReference type="ARBA" id="ARBA00008601"/>
    </source>
</evidence>
<evidence type="ECO:0000256" key="4">
    <source>
        <dbReference type="ARBA" id="ARBA00047761"/>
    </source>
</evidence>
<dbReference type="GeneID" id="54283599"/>
<dbReference type="InterPro" id="IPR020422">
    <property type="entry name" value="TYR_PHOSPHATASE_DUAL_dom"/>
</dbReference>
<comment type="similarity">
    <text evidence="1">Belongs to the protein-tyrosine phosphatase family. Non-receptor class dual specificity subfamily.</text>
</comment>
<dbReference type="GO" id="GO:0005829">
    <property type="term" value="C:cytosol"/>
    <property type="evidence" value="ECO:0007669"/>
    <property type="project" value="TreeGrafter"/>
</dbReference>
<dbReference type="AlphaFoldDB" id="A0A6A5XCI9"/>
<accession>A0A6A5XCI9</accession>
<feature type="compositionally biased region" description="Basic and acidic residues" evidence="6">
    <location>
        <begin position="85"/>
        <end position="105"/>
    </location>
</feature>
<dbReference type="PROSITE" id="PS00383">
    <property type="entry name" value="TYR_PHOSPHATASE_1"/>
    <property type="match status" value="1"/>
</dbReference>
<keyword evidence="3" id="KW-0904">Protein phosphatase</keyword>
<evidence type="ECO:0000259" key="7">
    <source>
        <dbReference type="PROSITE" id="PS50054"/>
    </source>
</evidence>
<protein>
    <submittedName>
        <fullName evidence="9">Phosphatases II</fullName>
    </submittedName>
</protein>
<reference evidence="9" key="1">
    <citation type="journal article" date="2020" name="Stud. Mycol.">
        <title>101 Dothideomycetes genomes: a test case for predicting lifestyles and emergence of pathogens.</title>
        <authorList>
            <person name="Haridas S."/>
            <person name="Albert R."/>
            <person name="Binder M."/>
            <person name="Bloem J."/>
            <person name="Labutti K."/>
            <person name="Salamov A."/>
            <person name="Andreopoulos B."/>
            <person name="Baker S."/>
            <person name="Barry K."/>
            <person name="Bills G."/>
            <person name="Bluhm B."/>
            <person name="Cannon C."/>
            <person name="Castanera R."/>
            <person name="Culley D."/>
            <person name="Daum C."/>
            <person name="Ezra D."/>
            <person name="Gonzalez J."/>
            <person name="Henrissat B."/>
            <person name="Kuo A."/>
            <person name="Liang C."/>
            <person name="Lipzen A."/>
            <person name="Lutzoni F."/>
            <person name="Magnuson J."/>
            <person name="Mondo S."/>
            <person name="Nolan M."/>
            <person name="Ohm R."/>
            <person name="Pangilinan J."/>
            <person name="Park H.-J."/>
            <person name="Ramirez L."/>
            <person name="Alfaro M."/>
            <person name="Sun H."/>
            <person name="Tritt A."/>
            <person name="Yoshinaga Y."/>
            <person name="Zwiers L.-H."/>
            <person name="Turgeon B."/>
            <person name="Goodwin S."/>
            <person name="Spatafora J."/>
            <person name="Crous P."/>
            <person name="Grigoriev I."/>
        </authorList>
    </citation>
    <scope>NUCLEOTIDE SEQUENCE</scope>
    <source>
        <strain evidence="9">CBS 175.79</strain>
    </source>
</reference>
<keyword evidence="10" id="KW-1185">Reference proteome</keyword>
<dbReference type="Gene3D" id="3.90.190.10">
    <property type="entry name" value="Protein tyrosine phosphatase superfamily"/>
    <property type="match status" value="1"/>
</dbReference>
<feature type="domain" description="Tyrosine specific protein phosphatases" evidence="8">
    <location>
        <begin position="123"/>
        <end position="182"/>
    </location>
</feature>
<comment type="catalytic activity">
    <reaction evidence="5">
        <text>O-phospho-L-threonyl-[protein] + H2O = L-threonyl-[protein] + phosphate</text>
        <dbReference type="Rhea" id="RHEA:47004"/>
        <dbReference type="Rhea" id="RHEA-COMP:11060"/>
        <dbReference type="Rhea" id="RHEA-COMP:11605"/>
        <dbReference type="ChEBI" id="CHEBI:15377"/>
        <dbReference type="ChEBI" id="CHEBI:30013"/>
        <dbReference type="ChEBI" id="CHEBI:43474"/>
        <dbReference type="ChEBI" id="CHEBI:61977"/>
        <dbReference type="EC" id="3.1.3.16"/>
    </reaction>
</comment>